<dbReference type="AlphaFoldDB" id="A0A5B7FUE6"/>
<gene>
    <name evidence="1" type="ORF">E2C01_041695</name>
</gene>
<proteinExistence type="predicted"/>
<comment type="caution">
    <text evidence="1">The sequence shown here is derived from an EMBL/GenBank/DDBJ whole genome shotgun (WGS) entry which is preliminary data.</text>
</comment>
<evidence type="ECO:0000313" key="2">
    <source>
        <dbReference type="Proteomes" id="UP000324222"/>
    </source>
</evidence>
<sequence length="110" mass="12094">MYPHYIISLPKTHPLTSPLHHFTHTPHSLPHPATTNCASPQHTTPSPHTVTSRFTPLICLYCKICCVMGSKMLFRTSPVTRDGIFSYGSGQGLLRGSMQPCTKTLPSHPA</sequence>
<name>A0A5B7FUE6_PORTR</name>
<keyword evidence="2" id="KW-1185">Reference proteome</keyword>
<dbReference type="Proteomes" id="UP000324222">
    <property type="component" value="Unassembled WGS sequence"/>
</dbReference>
<protein>
    <submittedName>
        <fullName evidence="1">Uncharacterized protein</fullName>
    </submittedName>
</protein>
<reference evidence="1 2" key="1">
    <citation type="submission" date="2019-05" db="EMBL/GenBank/DDBJ databases">
        <title>Another draft genome of Portunus trituberculatus and its Hox gene families provides insights of decapod evolution.</title>
        <authorList>
            <person name="Jeong J.-H."/>
            <person name="Song I."/>
            <person name="Kim S."/>
            <person name="Choi T."/>
            <person name="Kim D."/>
            <person name="Ryu S."/>
            <person name="Kim W."/>
        </authorList>
    </citation>
    <scope>NUCLEOTIDE SEQUENCE [LARGE SCALE GENOMIC DNA]</scope>
    <source>
        <tissue evidence="1">Muscle</tissue>
    </source>
</reference>
<organism evidence="1 2">
    <name type="scientific">Portunus trituberculatus</name>
    <name type="common">Swimming crab</name>
    <name type="synonym">Neptunus trituberculatus</name>
    <dbReference type="NCBI Taxonomy" id="210409"/>
    <lineage>
        <taxon>Eukaryota</taxon>
        <taxon>Metazoa</taxon>
        <taxon>Ecdysozoa</taxon>
        <taxon>Arthropoda</taxon>
        <taxon>Crustacea</taxon>
        <taxon>Multicrustacea</taxon>
        <taxon>Malacostraca</taxon>
        <taxon>Eumalacostraca</taxon>
        <taxon>Eucarida</taxon>
        <taxon>Decapoda</taxon>
        <taxon>Pleocyemata</taxon>
        <taxon>Brachyura</taxon>
        <taxon>Eubrachyura</taxon>
        <taxon>Portunoidea</taxon>
        <taxon>Portunidae</taxon>
        <taxon>Portuninae</taxon>
        <taxon>Portunus</taxon>
    </lineage>
</organism>
<dbReference type="EMBL" id="VSRR010008008">
    <property type="protein sequence ID" value="MPC47934.1"/>
    <property type="molecule type" value="Genomic_DNA"/>
</dbReference>
<accession>A0A5B7FUE6</accession>
<evidence type="ECO:0000313" key="1">
    <source>
        <dbReference type="EMBL" id="MPC47934.1"/>
    </source>
</evidence>